<feature type="non-terminal residue" evidence="1">
    <location>
        <position position="1"/>
    </location>
</feature>
<sequence length="125" mass="14184">TVIGKGSGSGRAGFIRPNESAQVTVRISPPRGLNADGRWFYSGYIVVRTLTYHGKRDIIRIPYSSYLGDYRQFPIMDPSDSILPLLTYDDEDIVKEGGEYDIDKDHSMYLTLRTIAPTRQLKIRL</sequence>
<reference evidence="1" key="1">
    <citation type="submission" date="2022-06" db="EMBL/GenBank/DDBJ databases">
        <title>Phylogenomic reconstructions and comparative analyses of Kickxellomycotina fungi.</title>
        <authorList>
            <person name="Reynolds N.K."/>
            <person name="Stajich J.E."/>
            <person name="Barry K."/>
            <person name="Grigoriev I.V."/>
            <person name="Crous P."/>
            <person name="Smith M.E."/>
        </authorList>
    </citation>
    <scope>NUCLEOTIDE SEQUENCE</scope>
    <source>
        <strain evidence="1">RSA 2271</strain>
    </source>
</reference>
<evidence type="ECO:0000313" key="1">
    <source>
        <dbReference type="EMBL" id="KAJ1669143.1"/>
    </source>
</evidence>
<evidence type="ECO:0000313" key="2">
    <source>
        <dbReference type="Proteomes" id="UP001145114"/>
    </source>
</evidence>
<protein>
    <submittedName>
        <fullName evidence="1">Uncharacterized protein</fullName>
    </submittedName>
</protein>
<name>A0ACC1H7U8_9FUNG</name>
<organism evidence="1 2">
    <name type="scientific">Spiromyces aspiralis</name>
    <dbReference type="NCBI Taxonomy" id="68401"/>
    <lineage>
        <taxon>Eukaryota</taxon>
        <taxon>Fungi</taxon>
        <taxon>Fungi incertae sedis</taxon>
        <taxon>Zoopagomycota</taxon>
        <taxon>Kickxellomycotina</taxon>
        <taxon>Kickxellomycetes</taxon>
        <taxon>Kickxellales</taxon>
        <taxon>Kickxellaceae</taxon>
        <taxon>Spiromyces</taxon>
    </lineage>
</organism>
<comment type="caution">
    <text evidence="1">The sequence shown here is derived from an EMBL/GenBank/DDBJ whole genome shotgun (WGS) entry which is preliminary data.</text>
</comment>
<keyword evidence="2" id="KW-1185">Reference proteome</keyword>
<dbReference type="Proteomes" id="UP001145114">
    <property type="component" value="Unassembled WGS sequence"/>
</dbReference>
<proteinExistence type="predicted"/>
<gene>
    <name evidence="1" type="ORF">EV182_008898</name>
</gene>
<accession>A0ACC1H7U8</accession>
<feature type="non-terminal residue" evidence="1">
    <location>
        <position position="125"/>
    </location>
</feature>
<dbReference type="EMBL" id="JAMZIH010010154">
    <property type="protein sequence ID" value="KAJ1669143.1"/>
    <property type="molecule type" value="Genomic_DNA"/>
</dbReference>